<comment type="caution">
    <text evidence="1">The sequence shown here is derived from an EMBL/GenBank/DDBJ whole genome shotgun (WGS) entry which is preliminary data.</text>
</comment>
<reference evidence="1 2" key="1">
    <citation type="journal article" date="2015" name="Genome Biol. Evol.">
        <title>The genome of winter moth (Operophtera brumata) provides a genomic perspective on sexual dimorphism and phenology.</title>
        <authorList>
            <person name="Derks M.F."/>
            <person name="Smit S."/>
            <person name="Salis L."/>
            <person name="Schijlen E."/>
            <person name="Bossers A."/>
            <person name="Mateman C."/>
            <person name="Pijl A.S."/>
            <person name="de Ridder D."/>
            <person name="Groenen M.A."/>
            <person name="Visser M.E."/>
            <person name="Megens H.J."/>
        </authorList>
    </citation>
    <scope>NUCLEOTIDE SEQUENCE [LARGE SCALE GENOMIC DNA]</scope>
    <source>
        <strain evidence="1">WM2013NL</strain>
        <tissue evidence="1">Head and thorax</tissue>
    </source>
</reference>
<accession>A0A0L7LIH0</accession>
<gene>
    <name evidence="1" type="ORF">OBRU01_07818</name>
</gene>
<keyword evidence="2" id="KW-1185">Reference proteome</keyword>
<dbReference type="EMBL" id="JTDY01000988">
    <property type="protein sequence ID" value="KOB75190.1"/>
    <property type="molecule type" value="Genomic_DNA"/>
</dbReference>
<proteinExistence type="predicted"/>
<evidence type="ECO:0000313" key="1">
    <source>
        <dbReference type="EMBL" id="KOB75190.1"/>
    </source>
</evidence>
<evidence type="ECO:0000313" key="2">
    <source>
        <dbReference type="Proteomes" id="UP000037510"/>
    </source>
</evidence>
<keyword evidence="1" id="KW-0808">Transferase</keyword>
<organism evidence="1 2">
    <name type="scientific">Operophtera brumata</name>
    <name type="common">Winter moth</name>
    <name type="synonym">Phalaena brumata</name>
    <dbReference type="NCBI Taxonomy" id="104452"/>
    <lineage>
        <taxon>Eukaryota</taxon>
        <taxon>Metazoa</taxon>
        <taxon>Ecdysozoa</taxon>
        <taxon>Arthropoda</taxon>
        <taxon>Hexapoda</taxon>
        <taxon>Insecta</taxon>
        <taxon>Pterygota</taxon>
        <taxon>Neoptera</taxon>
        <taxon>Endopterygota</taxon>
        <taxon>Lepidoptera</taxon>
        <taxon>Glossata</taxon>
        <taxon>Ditrysia</taxon>
        <taxon>Geometroidea</taxon>
        <taxon>Geometridae</taxon>
        <taxon>Larentiinae</taxon>
        <taxon>Operophtera</taxon>
    </lineage>
</organism>
<name>A0A0L7LIH0_OPEBR</name>
<keyword evidence="1" id="KW-0418">Kinase</keyword>
<dbReference type="AlphaFoldDB" id="A0A0L7LIH0"/>
<dbReference type="Proteomes" id="UP000037510">
    <property type="component" value="Unassembled WGS sequence"/>
</dbReference>
<sequence>MSDAPDKKKRSARRQRSIYQVHYSIKRKEEMTARPLAKRPGSPEVTAYHQQVAGHTSSEDTKYLGLLQCSNGTILKPIIKEAQRREVALYARLASATEPDLLELRALVPRYGGTTRYGF</sequence>
<dbReference type="GO" id="GO:0016301">
    <property type="term" value="F:kinase activity"/>
    <property type="evidence" value="ECO:0007669"/>
    <property type="project" value="UniProtKB-KW"/>
</dbReference>
<protein>
    <submittedName>
        <fullName evidence="1">Putative inositol polyphosphate multikinase</fullName>
    </submittedName>
</protein>